<dbReference type="STRING" id="1081109.A0A167WWN1"/>
<evidence type="ECO:0000313" key="8">
    <source>
        <dbReference type="EMBL" id="KZZ89362.1"/>
    </source>
</evidence>
<keyword evidence="7" id="KW-0479">Metal-binding</keyword>
<dbReference type="GO" id="GO:0019629">
    <property type="term" value="P:propionate catabolic process, 2-methylcitrate cycle"/>
    <property type="evidence" value="ECO:0007669"/>
    <property type="project" value="EnsemblFungi"/>
</dbReference>
<gene>
    <name evidence="8" type="ORF">AAL_07661</name>
</gene>
<dbReference type="Pfam" id="PF00463">
    <property type="entry name" value="ICL"/>
    <property type="match status" value="1"/>
</dbReference>
<dbReference type="Gene3D" id="3.20.20.60">
    <property type="entry name" value="Phosphoenolpyruvate-binding domains"/>
    <property type="match status" value="1"/>
</dbReference>
<dbReference type="PIRSF" id="PIRSF001362">
    <property type="entry name" value="Isocit_lyase"/>
    <property type="match status" value="1"/>
</dbReference>
<reference evidence="8 9" key="1">
    <citation type="journal article" date="2016" name="Genome Biol. Evol.">
        <title>Divergent and convergent evolution of fungal pathogenicity.</title>
        <authorList>
            <person name="Shang Y."/>
            <person name="Xiao G."/>
            <person name="Zheng P."/>
            <person name="Cen K."/>
            <person name="Zhan S."/>
            <person name="Wang C."/>
        </authorList>
    </citation>
    <scope>NUCLEOTIDE SEQUENCE [LARGE SCALE GENOMIC DNA]</scope>
    <source>
        <strain evidence="8 9">RCEF 2490</strain>
    </source>
</reference>
<name>A0A167WWN1_9HYPO</name>
<feature type="active site" description="Proton acceptor" evidence="5">
    <location>
        <position position="260"/>
    </location>
</feature>
<dbReference type="OrthoDB" id="4078635at2759"/>
<dbReference type="Proteomes" id="UP000078544">
    <property type="component" value="Unassembled WGS sequence"/>
</dbReference>
<organism evidence="8 9">
    <name type="scientific">Moelleriella libera RCEF 2490</name>
    <dbReference type="NCBI Taxonomy" id="1081109"/>
    <lineage>
        <taxon>Eukaryota</taxon>
        <taxon>Fungi</taxon>
        <taxon>Dikarya</taxon>
        <taxon>Ascomycota</taxon>
        <taxon>Pezizomycotina</taxon>
        <taxon>Sordariomycetes</taxon>
        <taxon>Hypocreomycetidae</taxon>
        <taxon>Hypocreales</taxon>
        <taxon>Clavicipitaceae</taxon>
        <taxon>Moelleriella</taxon>
    </lineage>
</organism>
<feature type="binding site" evidence="6">
    <location>
        <position position="513"/>
    </location>
    <ligand>
        <name>substrate</name>
    </ligand>
</feature>
<dbReference type="SUPFAM" id="SSF51621">
    <property type="entry name" value="Phosphoenolpyruvate/pyruvate domain"/>
    <property type="match status" value="1"/>
</dbReference>
<evidence type="ECO:0000256" key="6">
    <source>
        <dbReference type="PIRSR" id="PIRSR001362-2"/>
    </source>
</evidence>
<keyword evidence="7" id="KW-0460">Magnesium</keyword>
<dbReference type="InterPro" id="IPR015813">
    <property type="entry name" value="Pyrv/PenolPyrv_kinase-like_dom"/>
</dbReference>
<sequence>MFVRRLLPMAIRFAGEPALSTRPMTTTTVMASSSSNPFSHAVSAADSFQLLPESQKAGEAEDSLYEAQIKEVEAWWASSRYAGIRRPYSAADVVTKRGTQKISYPSSVMASKLFDLIQERYSRGEPIHTLGAVDPIQMTQQAPHQEVLYVSGWACSSLLTTTNEVSPDFGDYPYNTVPNQVQRLAKAQSMHDRKQWDTRRKMTREERAKTPYTDYLRPIIADGDTGHGGLSAVVKLAKLFAENGAAAVHFEDQLHGGKKCGHLAGKVIVPTGEHINRLTAARFQWDVMGCENIVIARTDSESGKLLSSAIDVRDHEFILGVADPSIEPVAEAIQALEAKGASGAQINAFEAEWMKETKLVSFDEAAVAHMENEGISRAKIDEYLSATATDCNMGITRRRALAAHYSTTPVYFSWDVPRTREGFYHFRAGMQAATKRALAFAPYADLLWVETGDPSVQVAARLGRAVREKFPGKGLVYNLSPSFNWMAHGFTAETLKSFVWDIAKEGFVLQLVSLAGLHSTASISCELARTFKTDGMKAYVELVQRREKELGCDVLTHQKWSGASYMDGVLGAILSGSSSSRSMGAGSTEGQFD</sequence>
<dbReference type="InterPro" id="IPR040442">
    <property type="entry name" value="Pyrv_kinase-like_dom_sf"/>
</dbReference>
<accession>A0A167WWN1</accession>
<dbReference type="GO" id="GO:0046872">
    <property type="term" value="F:metal ion binding"/>
    <property type="evidence" value="ECO:0007669"/>
    <property type="project" value="UniProtKB-KW"/>
</dbReference>
<protein>
    <recommendedName>
        <fullName evidence="4">Isocitrate lyase</fullName>
    </recommendedName>
</protein>
<evidence type="ECO:0000256" key="4">
    <source>
        <dbReference type="PIRNR" id="PIRNR001362"/>
    </source>
</evidence>
<dbReference type="FunFam" id="1.10.10.850:FF:000001">
    <property type="entry name" value="Isocitrate lyase"/>
    <property type="match status" value="1"/>
</dbReference>
<evidence type="ECO:0000256" key="2">
    <source>
        <dbReference type="ARBA" id="ARBA00005704"/>
    </source>
</evidence>
<dbReference type="CDD" id="cd00377">
    <property type="entry name" value="ICL_PEPM"/>
    <property type="match status" value="1"/>
</dbReference>
<dbReference type="PANTHER" id="PTHR21631">
    <property type="entry name" value="ISOCITRATE LYASE/MALATE SYNTHASE"/>
    <property type="match status" value="1"/>
</dbReference>
<feature type="binding site" evidence="7">
    <location>
        <position position="222"/>
    </location>
    <ligand>
        <name>Mg(2+)</name>
        <dbReference type="ChEBI" id="CHEBI:18420"/>
    </ligand>
</feature>
<keyword evidence="9" id="KW-1185">Reference proteome</keyword>
<comment type="caution">
    <text evidence="8">The sequence shown here is derived from an EMBL/GenBank/DDBJ whole genome shotgun (WGS) entry which is preliminary data.</text>
</comment>
<proteinExistence type="inferred from homology"/>
<dbReference type="Gene3D" id="1.10.10.850">
    <property type="match status" value="1"/>
</dbReference>
<dbReference type="PANTHER" id="PTHR21631:SF13">
    <property type="entry name" value="MITOCHONDRIAL 2-METHYLISOCITRATE LYASE ICL2"/>
    <property type="match status" value="1"/>
</dbReference>
<dbReference type="GO" id="GO:0005759">
    <property type="term" value="C:mitochondrial matrix"/>
    <property type="evidence" value="ECO:0007669"/>
    <property type="project" value="EnsemblFungi"/>
</dbReference>
<evidence type="ECO:0000313" key="9">
    <source>
        <dbReference type="Proteomes" id="UP000078544"/>
    </source>
</evidence>
<dbReference type="InterPro" id="IPR006254">
    <property type="entry name" value="Isocitrate_lyase"/>
</dbReference>
<evidence type="ECO:0000256" key="3">
    <source>
        <dbReference type="ARBA" id="ARBA00023239"/>
    </source>
</evidence>
<dbReference type="AlphaFoldDB" id="A0A167WWN1"/>
<dbReference type="EMBL" id="AZGY01000025">
    <property type="protein sequence ID" value="KZZ89362.1"/>
    <property type="molecule type" value="Genomic_DNA"/>
</dbReference>
<comment type="similarity">
    <text evidence="2 4">Belongs to the isocitrate lyase/PEP mutase superfamily. Isocitrate lyase family.</text>
</comment>
<dbReference type="GO" id="GO:0046421">
    <property type="term" value="F:methylisocitrate lyase activity"/>
    <property type="evidence" value="ECO:0007669"/>
    <property type="project" value="UniProtKB-EC"/>
</dbReference>
<dbReference type="InterPro" id="IPR018523">
    <property type="entry name" value="Isocitrate_lyase_ph_CS"/>
</dbReference>
<feature type="binding site" evidence="6">
    <location>
        <begin position="151"/>
        <end position="153"/>
    </location>
    <ligand>
        <name>substrate</name>
    </ligand>
</feature>
<dbReference type="NCBIfam" id="TIGR01346">
    <property type="entry name" value="isocit_lyase"/>
    <property type="match status" value="1"/>
</dbReference>
<evidence type="ECO:0000256" key="1">
    <source>
        <dbReference type="ARBA" id="ARBA00001050"/>
    </source>
</evidence>
<dbReference type="GO" id="GO:0004451">
    <property type="term" value="F:isocitrate lyase activity"/>
    <property type="evidence" value="ECO:0007669"/>
    <property type="project" value="InterPro"/>
</dbReference>
<comment type="cofactor">
    <cofactor evidence="7">
        <name>Mg(2+)</name>
        <dbReference type="ChEBI" id="CHEBI:18420"/>
    </cofactor>
    <text evidence="7">Can also use Mn(2+) ion.</text>
</comment>
<feature type="binding site" evidence="6">
    <location>
        <position position="297"/>
    </location>
    <ligand>
        <name>substrate</name>
    </ligand>
</feature>
<comment type="catalytic activity">
    <reaction evidence="1">
        <text>(2S,3R)-3-hydroxybutane-1,2,3-tricarboxylate = pyruvate + succinate</text>
        <dbReference type="Rhea" id="RHEA:16809"/>
        <dbReference type="ChEBI" id="CHEBI:15361"/>
        <dbReference type="ChEBI" id="CHEBI:30031"/>
        <dbReference type="ChEBI" id="CHEBI:57429"/>
        <dbReference type="EC" id="4.1.3.30"/>
    </reaction>
</comment>
<evidence type="ECO:0000256" key="7">
    <source>
        <dbReference type="PIRSR" id="PIRSR001362-3"/>
    </source>
</evidence>
<keyword evidence="3 4" id="KW-0456">Lyase</keyword>
<dbReference type="PROSITE" id="PS00161">
    <property type="entry name" value="ISOCITRATE_LYASE"/>
    <property type="match status" value="1"/>
</dbReference>
<evidence type="ECO:0000256" key="5">
    <source>
        <dbReference type="PIRSR" id="PIRSR001362-1"/>
    </source>
</evidence>
<feature type="binding site" evidence="6">
    <location>
        <begin position="478"/>
        <end position="482"/>
    </location>
    <ligand>
        <name>substrate</name>
    </ligand>
</feature>
<dbReference type="InterPro" id="IPR039556">
    <property type="entry name" value="ICL/PEPM"/>
</dbReference>
<feature type="binding site" evidence="6">
    <location>
        <begin position="261"/>
        <end position="262"/>
    </location>
    <ligand>
        <name>substrate</name>
    </ligand>
</feature>